<evidence type="ECO:0000313" key="8">
    <source>
        <dbReference type="Proteomes" id="UP000283458"/>
    </source>
</evidence>
<dbReference type="AlphaFoldDB" id="A0A418VX75"/>
<dbReference type="InterPro" id="IPR023171">
    <property type="entry name" value="Na/H_antiporter_dom_sf"/>
</dbReference>
<dbReference type="HAMAP" id="MF_01844">
    <property type="entry name" value="NhaA"/>
    <property type="match status" value="1"/>
</dbReference>
<comment type="catalytic activity">
    <reaction evidence="6">
        <text>Na(+)(in) + 2 H(+)(out) = Na(+)(out) + 2 H(+)(in)</text>
        <dbReference type="Rhea" id="RHEA:29251"/>
        <dbReference type="ChEBI" id="CHEBI:15378"/>
        <dbReference type="ChEBI" id="CHEBI:29101"/>
    </reaction>
</comment>
<dbReference type="Proteomes" id="UP000283458">
    <property type="component" value="Unassembled WGS sequence"/>
</dbReference>
<feature type="transmembrane region" description="Helical" evidence="6">
    <location>
        <begin position="365"/>
        <end position="386"/>
    </location>
</feature>
<sequence>MSLSRVGAFLKTESASGVALMIAAALALILANSPAAPLYEAALAMPVTMTAGGVGLDKPLILWINDGLMAIFFLLVGLEIKREVLQGELSSRAKAMLPGIAALGGMAAPALVYCAFAQNEPGALQGWAIPAATDIAFAVGVLALLGARVPASLRIFLLALAIMDDLGAIVIIAVFYSHGFVPLALGLAGLAGLGLYLLNRAGVRSLTPYMLLGLVLWVCVLKSGVHATLAGVALAFAIPLRDPVRSAQRALDEAPLLRLEHALHPWVAFAIMPIFALANAGVPLAGITPASLLAPVPLGIALGLFIGKQVGVYLAVWLAVRSGLARLPAGASWTQVYGVAVLTGIGFTMSLFIGTLAFPDPAHTVAVRLGVLTGSIASALVGYLLLLGAGSTTRR</sequence>
<keyword evidence="6" id="KW-0813">Transport</keyword>
<dbReference type="OrthoDB" id="9808135at2"/>
<keyword evidence="4 6" id="KW-1133">Transmembrane helix</keyword>
<feature type="transmembrane region" description="Helical" evidence="6">
    <location>
        <begin position="59"/>
        <end position="78"/>
    </location>
</feature>
<keyword evidence="6" id="KW-0739">Sodium transport</keyword>
<keyword evidence="6" id="KW-0406">Ion transport</keyword>
<dbReference type="Gene3D" id="1.20.1530.10">
    <property type="entry name" value="Na+/H+ antiporter like domain"/>
    <property type="match status" value="1"/>
</dbReference>
<accession>A0A418VX75</accession>
<keyword evidence="2 6" id="KW-1003">Cell membrane</keyword>
<keyword evidence="6" id="KW-0050">Antiport</keyword>
<comment type="function">
    <text evidence="6">Na(+)/H(+) antiporter that extrudes sodium in exchange for external protons.</text>
</comment>
<feature type="transmembrane region" description="Helical" evidence="6">
    <location>
        <begin position="99"/>
        <end position="118"/>
    </location>
</feature>
<dbReference type="PANTHER" id="PTHR30341">
    <property type="entry name" value="SODIUM ION/PROTON ANTIPORTER NHAA-RELATED"/>
    <property type="match status" value="1"/>
</dbReference>
<feature type="transmembrane region" description="Helical" evidence="6">
    <location>
        <begin position="266"/>
        <end position="285"/>
    </location>
</feature>
<comment type="subcellular location">
    <subcellularLocation>
        <location evidence="1">Cell inner membrane</location>
        <topology evidence="1">Multi-pass membrane protein</topology>
    </subcellularLocation>
    <subcellularLocation>
        <location evidence="6">Cell membrane</location>
        <topology evidence="6">Multi-pass membrane protein</topology>
    </subcellularLocation>
</comment>
<dbReference type="InterPro" id="IPR004670">
    <property type="entry name" value="NhaA"/>
</dbReference>
<name>A0A418VX75_9PROT</name>
<feature type="transmembrane region" description="Helical" evidence="6">
    <location>
        <begin position="336"/>
        <end position="358"/>
    </location>
</feature>
<keyword evidence="5 6" id="KW-0472">Membrane</keyword>
<evidence type="ECO:0000256" key="3">
    <source>
        <dbReference type="ARBA" id="ARBA00022692"/>
    </source>
</evidence>
<keyword evidence="3 6" id="KW-0812">Transmembrane</keyword>
<keyword evidence="6" id="KW-0915">Sodium</keyword>
<evidence type="ECO:0000256" key="1">
    <source>
        <dbReference type="ARBA" id="ARBA00004429"/>
    </source>
</evidence>
<feature type="transmembrane region" description="Helical" evidence="6">
    <location>
        <begin position="180"/>
        <end position="198"/>
    </location>
</feature>
<feature type="transmembrane region" description="Helical" evidence="6">
    <location>
        <begin position="292"/>
        <end position="316"/>
    </location>
</feature>
<dbReference type="GO" id="GO:0005886">
    <property type="term" value="C:plasma membrane"/>
    <property type="evidence" value="ECO:0007669"/>
    <property type="project" value="UniProtKB-SubCell"/>
</dbReference>
<gene>
    <name evidence="6 7" type="primary">nhaA</name>
    <name evidence="7" type="ORF">D3877_16810</name>
</gene>
<evidence type="ECO:0000256" key="6">
    <source>
        <dbReference type="HAMAP-Rule" id="MF_01844"/>
    </source>
</evidence>
<feature type="transmembrane region" description="Helical" evidence="6">
    <location>
        <begin position="124"/>
        <end position="146"/>
    </location>
</feature>
<feature type="transmembrane region" description="Helical" evidence="6">
    <location>
        <begin position="210"/>
        <end position="238"/>
    </location>
</feature>
<evidence type="ECO:0000256" key="4">
    <source>
        <dbReference type="ARBA" id="ARBA00022989"/>
    </source>
</evidence>
<dbReference type="GO" id="GO:0006885">
    <property type="term" value="P:regulation of pH"/>
    <property type="evidence" value="ECO:0007669"/>
    <property type="project" value="UniProtKB-UniRule"/>
</dbReference>
<evidence type="ECO:0000313" key="7">
    <source>
        <dbReference type="EMBL" id="RJF81771.1"/>
    </source>
</evidence>
<dbReference type="PANTHER" id="PTHR30341:SF0">
    <property type="entry name" value="NA(+)_H(+) ANTIPORTER NHAA"/>
    <property type="match status" value="1"/>
</dbReference>
<evidence type="ECO:0000256" key="5">
    <source>
        <dbReference type="ARBA" id="ARBA00023136"/>
    </source>
</evidence>
<dbReference type="EMBL" id="QYUL01000002">
    <property type="protein sequence ID" value="RJF81771.1"/>
    <property type="molecule type" value="Genomic_DNA"/>
</dbReference>
<feature type="transmembrane region" description="Helical" evidence="6">
    <location>
        <begin position="153"/>
        <end position="174"/>
    </location>
</feature>
<keyword evidence="8" id="KW-1185">Reference proteome</keyword>
<dbReference type="Pfam" id="PF06965">
    <property type="entry name" value="Na_H_antiport_1"/>
    <property type="match status" value="1"/>
</dbReference>
<reference evidence="7 8" key="1">
    <citation type="submission" date="2018-09" db="EMBL/GenBank/DDBJ databases">
        <authorList>
            <person name="Zhu H."/>
        </authorList>
    </citation>
    <scope>NUCLEOTIDE SEQUENCE [LARGE SCALE GENOMIC DNA]</scope>
    <source>
        <strain evidence="7 8">K2W22B-5</strain>
    </source>
</reference>
<dbReference type="RefSeq" id="WP_119831862.1">
    <property type="nucleotide sequence ID" value="NZ_QYUL01000002.1"/>
</dbReference>
<dbReference type="NCBIfam" id="NF007111">
    <property type="entry name" value="PRK09560.1"/>
    <property type="match status" value="1"/>
</dbReference>
<organism evidence="7 8">
    <name type="scientific">Azospirillum cavernae</name>
    <dbReference type="NCBI Taxonomy" id="2320860"/>
    <lineage>
        <taxon>Bacteria</taxon>
        <taxon>Pseudomonadati</taxon>
        <taxon>Pseudomonadota</taxon>
        <taxon>Alphaproteobacteria</taxon>
        <taxon>Rhodospirillales</taxon>
        <taxon>Azospirillaceae</taxon>
        <taxon>Azospirillum</taxon>
    </lineage>
</organism>
<proteinExistence type="inferred from homology"/>
<protein>
    <recommendedName>
        <fullName evidence="6">Na(+)/H(+) antiporter NhaA</fullName>
    </recommendedName>
    <alternativeName>
        <fullName evidence="6">Sodium/proton antiporter NhaA</fullName>
    </alternativeName>
</protein>
<dbReference type="NCBIfam" id="NF007112">
    <property type="entry name" value="PRK09561.1"/>
    <property type="match status" value="1"/>
</dbReference>
<evidence type="ECO:0000256" key="2">
    <source>
        <dbReference type="ARBA" id="ARBA00022475"/>
    </source>
</evidence>
<dbReference type="GO" id="GO:0015385">
    <property type="term" value="F:sodium:proton antiporter activity"/>
    <property type="evidence" value="ECO:0007669"/>
    <property type="project" value="UniProtKB-UniRule"/>
</dbReference>
<dbReference type="NCBIfam" id="TIGR00773">
    <property type="entry name" value="NhaA"/>
    <property type="match status" value="1"/>
</dbReference>
<comment type="caution">
    <text evidence="7">The sequence shown here is derived from an EMBL/GenBank/DDBJ whole genome shotgun (WGS) entry which is preliminary data.</text>
</comment>
<comment type="similarity">
    <text evidence="6">Belongs to the NhaA Na(+)/H(+) (TC 2.A.33) antiporter family.</text>
</comment>